<sequence length="375" mass="43141">MVLWEWLDSVVMHPPEWLAALVSRVSVCLATPMISHKLEASKYLSASGFPTMNIPVYEIPSRQRDLSSMDKEVLVDRLTDILAFWLQFPIRSRYQPQAWFIRHIISYVGVQAMLLPSISIGASHLNTYVLERGVNSKIKCLDIDAWAHHRLSSLPITRPSSPEYASLQSIWTTVTTLFPQIGTTLEFFEDSKPQEVVRGHVDGLLDLFKLVDPLLSCPSLSISLPSKTTTGYYWKALLLDIQADLDKCFPYRDLATSRTRILQEPSPFSAPHLRTASGFFSALVYRGITHHTKFLLEQDTLFQSAEEYDALVTRLTPNHDKIYFCDRRAYGRQSVNRSTVHAKKYWESAQNMDWTWWLYEDEPASFLEVFKTIRK</sequence>
<name>A0ACD2ZXE5_9AGAR</name>
<feature type="non-terminal residue" evidence="1">
    <location>
        <position position="375"/>
    </location>
</feature>
<accession>A0ACD2ZXE5</accession>
<dbReference type="EMBL" id="ML210000">
    <property type="protein sequence ID" value="TFK57830.1"/>
    <property type="molecule type" value="Genomic_DNA"/>
</dbReference>
<proteinExistence type="predicted"/>
<gene>
    <name evidence="1" type="ORF">BDN72DRAFT_866454</name>
</gene>
<protein>
    <submittedName>
        <fullName evidence="1">Uncharacterized protein</fullName>
    </submittedName>
</protein>
<organism evidence="1 2">
    <name type="scientific">Pluteus cervinus</name>
    <dbReference type="NCBI Taxonomy" id="181527"/>
    <lineage>
        <taxon>Eukaryota</taxon>
        <taxon>Fungi</taxon>
        <taxon>Dikarya</taxon>
        <taxon>Basidiomycota</taxon>
        <taxon>Agaricomycotina</taxon>
        <taxon>Agaricomycetes</taxon>
        <taxon>Agaricomycetidae</taxon>
        <taxon>Agaricales</taxon>
        <taxon>Pluteineae</taxon>
        <taxon>Pluteaceae</taxon>
        <taxon>Pluteus</taxon>
    </lineage>
</organism>
<evidence type="ECO:0000313" key="2">
    <source>
        <dbReference type="Proteomes" id="UP000308600"/>
    </source>
</evidence>
<dbReference type="Proteomes" id="UP000308600">
    <property type="component" value="Unassembled WGS sequence"/>
</dbReference>
<keyword evidence="2" id="KW-1185">Reference proteome</keyword>
<evidence type="ECO:0000313" key="1">
    <source>
        <dbReference type="EMBL" id="TFK57830.1"/>
    </source>
</evidence>
<reference evidence="1 2" key="1">
    <citation type="journal article" date="2019" name="Nat. Ecol. Evol.">
        <title>Megaphylogeny resolves global patterns of mushroom evolution.</title>
        <authorList>
            <person name="Varga T."/>
            <person name="Krizsan K."/>
            <person name="Foldi C."/>
            <person name="Dima B."/>
            <person name="Sanchez-Garcia M."/>
            <person name="Sanchez-Ramirez S."/>
            <person name="Szollosi G.J."/>
            <person name="Szarkandi J.G."/>
            <person name="Papp V."/>
            <person name="Albert L."/>
            <person name="Andreopoulos W."/>
            <person name="Angelini C."/>
            <person name="Antonin V."/>
            <person name="Barry K.W."/>
            <person name="Bougher N.L."/>
            <person name="Buchanan P."/>
            <person name="Buyck B."/>
            <person name="Bense V."/>
            <person name="Catcheside P."/>
            <person name="Chovatia M."/>
            <person name="Cooper J."/>
            <person name="Damon W."/>
            <person name="Desjardin D."/>
            <person name="Finy P."/>
            <person name="Geml J."/>
            <person name="Haridas S."/>
            <person name="Hughes K."/>
            <person name="Justo A."/>
            <person name="Karasinski D."/>
            <person name="Kautmanova I."/>
            <person name="Kiss B."/>
            <person name="Kocsube S."/>
            <person name="Kotiranta H."/>
            <person name="LaButti K.M."/>
            <person name="Lechner B.E."/>
            <person name="Liimatainen K."/>
            <person name="Lipzen A."/>
            <person name="Lukacs Z."/>
            <person name="Mihaltcheva S."/>
            <person name="Morgado L.N."/>
            <person name="Niskanen T."/>
            <person name="Noordeloos M.E."/>
            <person name="Ohm R.A."/>
            <person name="Ortiz-Santana B."/>
            <person name="Ovrebo C."/>
            <person name="Racz N."/>
            <person name="Riley R."/>
            <person name="Savchenko A."/>
            <person name="Shiryaev A."/>
            <person name="Soop K."/>
            <person name="Spirin V."/>
            <person name="Szebenyi C."/>
            <person name="Tomsovsky M."/>
            <person name="Tulloss R.E."/>
            <person name="Uehling J."/>
            <person name="Grigoriev I.V."/>
            <person name="Vagvolgyi C."/>
            <person name="Papp T."/>
            <person name="Martin F.M."/>
            <person name="Miettinen O."/>
            <person name="Hibbett D.S."/>
            <person name="Nagy L.G."/>
        </authorList>
    </citation>
    <scope>NUCLEOTIDE SEQUENCE [LARGE SCALE GENOMIC DNA]</scope>
    <source>
        <strain evidence="1 2">NL-1719</strain>
    </source>
</reference>